<dbReference type="InterPro" id="IPR050229">
    <property type="entry name" value="GlpE_sulfurtransferase"/>
</dbReference>
<dbReference type="PANTHER" id="PTHR43031:SF18">
    <property type="entry name" value="RHODANESE-RELATED SULFURTRANSFERASES"/>
    <property type="match status" value="1"/>
</dbReference>
<dbReference type="EMBL" id="QNRT01000001">
    <property type="protein sequence ID" value="RBP53752.1"/>
    <property type="molecule type" value="Genomic_DNA"/>
</dbReference>
<dbReference type="PROSITE" id="PS50206">
    <property type="entry name" value="RHODANESE_3"/>
    <property type="match status" value="1"/>
</dbReference>
<keyword evidence="1" id="KW-0812">Transmembrane</keyword>
<protein>
    <submittedName>
        <fullName evidence="3">Rhodanese-related sulfurtransferase</fullName>
    </submittedName>
</protein>
<dbReference type="FunCoup" id="A0A395JTU3">
    <property type="interactions" value="180"/>
</dbReference>
<dbReference type="AlphaFoldDB" id="A0A395JTU3"/>
<dbReference type="GO" id="GO:0016740">
    <property type="term" value="F:transferase activity"/>
    <property type="evidence" value="ECO:0007669"/>
    <property type="project" value="UniProtKB-KW"/>
</dbReference>
<evidence type="ECO:0000313" key="4">
    <source>
        <dbReference type="Proteomes" id="UP000253083"/>
    </source>
</evidence>
<dbReference type="InParanoid" id="A0A395JTU3"/>
<name>A0A395JTU3_9GAMM</name>
<dbReference type="OrthoDB" id="9808735at2"/>
<organism evidence="3 4">
    <name type="scientific">Arenicella xantha</name>
    <dbReference type="NCBI Taxonomy" id="644221"/>
    <lineage>
        <taxon>Bacteria</taxon>
        <taxon>Pseudomonadati</taxon>
        <taxon>Pseudomonadota</taxon>
        <taxon>Gammaproteobacteria</taxon>
        <taxon>Arenicellales</taxon>
        <taxon>Arenicellaceae</taxon>
        <taxon>Arenicella</taxon>
    </lineage>
</organism>
<dbReference type="PANTHER" id="PTHR43031">
    <property type="entry name" value="FAD-DEPENDENT OXIDOREDUCTASE"/>
    <property type="match status" value="1"/>
</dbReference>
<keyword evidence="1" id="KW-0472">Membrane</keyword>
<dbReference type="Proteomes" id="UP000253083">
    <property type="component" value="Unassembled WGS sequence"/>
</dbReference>
<keyword evidence="3" id="KW-0808">Transferase</keyword>
<evidence type="ECO:0000313" key="3">
    <source>
        <dbReference type="EMBL" id="RBP53752.1"/>
    </source>
</evidence>
<dbReference type="InterPro" id="IPR001763">
    <property type="entry name" value="Rhodanese-like_dom"/>
</dbReference>
<dbReference type="CDD" id="cd00158">
    <property type="entry name" value="RHOD"/>
    <property type="match status" value="1"/>
</dbReference>
<feature type="transmembrane region" description="Helical" evidence="1">
    <location>
        <begin position="6"/>
        <end position="28"/>
    </location>
</feature>
<dbReference type="InterPro" id="IPR036873">
    <property type="entry name" value="Rhodanese-like_dom_sf"/>
</dbReference>
<reference evidence="3 4" key="1">
    <citation type="submission" date="2018-06" db="EMBL/GenBank/DDBJ databases">
        <title>Genomic Encyclopedia of Type Strains, Phase IV (KMG-IV): sequencing the most valuable type-strain genomes for metagenomic binning, comparative biology and taxonomic classification.</title>
        <authorList>
            <person name="Goeker M."/>
        </authorList>
    </citation>
    <scope>NUCLEOTIDE SEQUENCE [LARGE SCALE GENOMIC DNA]</scope>
    <source>
        <strain evidence="3 4">DSM 24032</strain>
    </source>
</reference>
<proteinExistence type="predicted"/>
<dbReference type="Pfam" id="PF00581">
    <property type="entry name" value="Rhodanese"/>
    <property type="match status" value="1"/>
</dbReference>
<evidence type="ECO:0000256" key="1">
    <source>
        <dbReference type="SAM" id="Phobius"/>
    </source>
</evidence>
<dbReference type="RefSeq" id="WP_113953290.1">
    <property type="nucleotide sequence ID" value="NZ_QNRT01000001.1"/>
</dbReference>
<comment type="caution">
    <text evidence="3">The sequence shown here is derived from an EMBL/GenBank/DDBJ whole genome shotgun (WGS) entry which is preliminary data.</text>
</comment>
<keyword evidence="1" id="KW-1133">Transmembrane helix</keyword>
<feature type="domain" description="Rhodanese" evidence="2">
    <location>
        <begin position="48"/>
        <end position="138"/>
    </location>
</feature>
<dbReference type="Gene3D" id="3.40.250.10">
    <property type="entry name" value="Rhodanese-like domain"/>
    <property type="match status" value="1"/>
</dbReference>
<sequence length="144" mass="15892">MFAEFFNQNIWLFAVLATIVVLLIFSFLNSSVKGAKSVSVLEMPALQRKGKSIIIDVNKPEHFTATHIPQSVNFPLEELNAENSALLKHKDKTAILVCQTGSRSNNAAKKLVELGFTNVNILRGGLISWTKENLPIASTRPSNK</sequence>
<gene>
    <name evidence="3" type="ORF">DFR28_1011141</name>
</gene>
<accession>A0A395JTU3</accession>
<dbReference type="SUPFAM" id="SSF52821">
    <property type="entry name" value="Rhodanese/Cell cycle control phosphatase"/>
    <property type="match status" value="1"/>
</dbReference>
<keyword evidence="4" id="KW-1185">Reference proteome</keyword>
<evidence type="ECO:0000259" key="2">
    <source>
        <dbReference type="PROSITE" id="PS50206"/>
    </source>
</evidence>
<dbReference type="SMART" id="SM00450">
    <property type="entry name" value="RHOD"/>
    <property type="match status" value="1"/>
</dbReference>